<comment type="caution">
    <text evidence="2">The sequence shown here is derived from an EMBL/GenBank/DDBJ whole genome shotgun (WGS) entry which is preliminary data.</text>
</comment>
<evidence type="ECO:0000313" key="2">
    <source>
        <dbReference type="EMBL" id="TVU24273.1"/>
    </source>
</evidence>
<evidence type="ECO:0000313" key="4">
    <source>
        <dbReference type="Proteomes" id="UP000324897"/>
    </source>
</evidence>
<feature type="region of interest" description="Disordered" evidence="1">
    <location>
        <begin position="1"/>
        <end position="30"/>
    </location>
</feature>
<keyword evidence="4" id="KW-1185">Reference proteome</keyword>
<name>A0A5J9UKE6_9POAL</name>
<organism evidence="2 4">
    <name type="scientific">Eragrostis curvula</name>
    <name type="common">weeping love grass</name>
    <dbReference type="NCBI Taxonomy" id="38414"/>
    <lineage>
        <taxon>Eukaryota</taxon>
        <taxon>Viridiplantae</taxon>
        <taxon>Streptophyta</taxon>
        <taxon>Embryophyta</taxon>
        <taxon>Tracheophyta</taxon>
        <taxon>Spermatophyta</taxon>
        <taxon>Magnoliopsida</taxon>
        <taxon>Liliopsida</taxon>
        <taxon>Poales</taxon>
        <taxon>Poaceae</taxon>
        <taxon>PACMAD clade</taxon>
        <taxon>Chloridoideae</taxon>
        <taxon>Eragrostideae</taxon>
        <taxon>Eragrostidinae</taxon>
        <taxon>Eragrostis</taxon>
    </lineage>
</organism>
<accession>A0A5J9UKE6</accession>
<sequence length="70" mass="7463">TISSRGHRGANGLDSRRRRPPTRAATDRGADGRDNCLLLLALTGCASEKQLNQGRGTVWCDGLPAVIFVS</sequence>
<dbReference type="Gramene" id="TVU24273">
    <property type="protein sequence ID" value="TVU24273"/>
    <property type="gene ID" value="EJB05_26695"/>
</dbReference>
<dbReference type="EMBL" id="RWGY01000013">
    <property type="protein sequence ID" value="TVU24273.1"/>
    <property type="molecule type" value="Genomic_DNA"/>
</dbReference>
<evidence type="ECO:0000256" key="1">
    <source>
        <dbReference type="SAM" id="MobiDB-lite"/>
    </source>
</evidence>
<proteinExistence type="predicted"/>
<dbReference type="EMBL" id="RWGY01000007">
    <property type="protein sequence ID" value="TVU40138.1"/>
    <property type="molecule type" value="Genomic_DNA"/>
</dbReference>
<feature type="non-terminal residue" evidence="2">
    <location>
        <position position="1"/>
    </location>
</feature>
<evidence type="ECO:0000313" key="3">
    <source>
        <dbReference type="EMBL" id="TVU40138.1"/>
    </source>
</evidence>
<dbReference type="Proteomes" id="UP000324897">
    <property type="component" value="Chromosome 4"/>
</dbReference>
<reference evidence="2 4" key="1">
    <citation type="journal article" date="2019" name="Sci. Rep.">
        <title>A high-quality genome of Eragrostis curvula grass provides insights into Poaceae evolution and supports new strategies to enhance forage quality.</title>
        <authorList>
            <person name="Carballo J."/>
            <person name="Santos B.A.C.M."/>
            <person name="Zappacosta D."/>
            <person name="Garbus I."/>
            <person name="Selva J.P."/>
            <person name="Gallo C.A."/>
            <person name="Diaz A."/>
            <person name="Albertini E."/>
            <person name="Caccamo M."/>
            <person name="Echenique V."/>
        </authorList>
    </citation>
    <scope>NUCLEOTIDE SEQUENCE [LARGE SCALE GENOMIC DNA]</scope>
    <source>
        <strain evidence="4">cv. Victoria</strain>
        <tissue evidence="2">Leaf</tissue>
    </source>
</reference>
<dbReference type="AlphaFoldDB" id="A0A5J9UKE6"/>
<protein>
    <submittedName>
        <fullName evidence="2">Uncharacterized protein</fullName>
    </submittedName>
</protein>
<dbReference type="Proteomes" id="UP000324897">
    <property type="component" value="Chromosome 2"/>
</dbReference>
<gene>
    <name evidence="3" type="ORF">EJB05_13588</name>
    <name evidence="2" type="ORF">EJB05_26695</name>
</gene>
<dbReference type="Gramene" id="TVU40138">
    <property type="protein sequence ID" value="TVU40138"/>
    <property type="gene ID" value="EJB05_13588"/>
</dbReference>